<protein>
    <submittedName>
        <fullName evidence="1">Uncharacterized protein</fullName>
    </submittedName>
</protein>
<name>A0A0F9MJG3_9ZZZZ</name>
<proteinExistence type="predicted"/>
<reference evidence="1" key="1">
    <citation type="journal article" date="2015" name="Nature">
        <title>Complex archaea that bridge the gap between prokaryotes and eukaryotes.</title>
        <authorList>
            <person name="Spang A."/>
            <person name="Saw J.H."/>
            <person name="Jorgensen S.L."/>
            <person name="Zaremba-Niedzwiedzka K."/>
            <person name="Martijn J."/>
            <person name="Lind A.E."/>
            <person name="van Eijk R."/>
            <person name="Schleper C."/>
            <person name="Guy L."/>
            <person name="Ettema T.J."/>
        </authorList>
    </citation>
    <scope>NUCLEOTIDE SEQUENCE</scope>
</reference>
<evidence type="ECO:0000313" key="1">
    <source>
        <dbReference type="EMBL" id="KKN05919.1"/>
    </source>
</evidence>
<dbReference type="EMBL" id="LAZR01004747">
    <property type="protein sequence ID" value="KKN05919.1"/>
    <property type="molecule type" value="Genomic_DNA"/>
</dbReference>
<gene>
    <name evidence="1" type="ORF">LCGC14_1082480</name>
</gene>
<accession>A0A0F9MJG3</accession>
<dbReference type="AlphaFoldDB" id="A0A0F9MJG3"/>
<organism evidence="1">
    <name type="scientific">marine sediment metagenome</name>
    <dbReference type="NCBI Taxonomy" id="412755"/>
    <lineage>
        <taxon>unclassified sequences</taxon>
        <taxon>metagenomes</taxon>
        <taxon>ecological metagenomes</taxon>
    </lineage>
</organism>
<comment type="caution">
    <text evidence="1">The sequence shown here is derived from an EMBL/GenBank/DDBJ whole genome shotgun (WGS) entry which is preliminary data.</text>
</comment>
<sequence>MIIKIQWLMKVGLRETADICSGSSIWIIVG</sequence>